<dbReference type="InterPro" id="IPR003107">
    <property type="entry name" value="HAT"/>
</dbReference>
<dbReference type="PANTHER" id="PTHR19980">
    <property type="entry name" value="RNA CLEAVAGE STIMULATION FACTOR"/>
    <property type="match status" value="1"/>
</dbReference>
<dbReference type="PANTHER" id="PTHR19980:SF0">
    <property type="entry name" value="CLEAVAGE STIMULATION FACTOR SUBUNIT 3"/>
    <property type="match status" value="1"/>
</dbReference>
<feature type="compositionally biased region" description="Basic and acidic residues" evidence="4">
    <location>
        <begin position="729"/>
        <end position="747"/>
    </location>
</feature>
<feature type="region of interest" description="Disordered" evidence="4">
    <location>
        <begin position="1"/>
        <end position="34"/>
    </location>
</feature>
<dbReference type="SUPFAM" id="SSF48452">
    <property type="entry name" value="TPR-like"/>
    <property type="match status" value="2"/>
</dbReference>
<reference evidence="6" key="1">
    <citation type="journal article" date="2021" name="New Phytol.">
        <title>Evolutionary innovations through gain and loss of genes in the ectomycorrhizal Boletales.</title>
        <authorList>
            <person name="Wu G."/>
            <person name="Miyauchi S."/>
            <person name="Morin E."/>
            <person name="Kuo A."/>
            <person name="Drula E."/>
            <person name="Varga T."/>
            <person name="Kohler A."/>
            <person name="Feng B."/>
            <person name="Cao Y."/>
            <person name="Lipzen A."/>
            <person name="Daum C."/>
            <person name="Hundley H."/>
            <person name="Pangilinan J."/>
            <person name="Johnson J."/>
            <person name="Barry K."/>
            <person name="LaButti K."/>
            <person name="Ng V."/>
            <person name="Ahrendt S."/>
            <person name="Min B."/>
            <person name="Choi I.G."/>
            <person name="Park H."/>
            <person name="Plett J.M."/>
            <person name="Magnuson J."/>
            <person name="Spatafora J.W."/>
            <person name="Nagy L.G."/>
            <person name="Henrissat B."/>
            <person name="Grigoriev I.V."/>
            <person name="Yang Z.L."/>
            <person name="Xu J."/>
            <person name="Martin F.M."/>
        </authorList>
    </citation>
    <scope>NUCLEOTIDE SEQUENCE</scope>
    <source>
        <strain evidence="6">KKN 215</strain>
    </source>
</reference>
<dbReference type="Proteomes" id="UP000813824">
    <property type="component" value="Unassembled WGS sequence"/>
</dbReference>
<feature type="compositionally biased region" description="Polar residues" evidence="4">
    <location>
        <begin position="55"/>
        <end position="68"/>
    </location>
</feature>
<protein>
    <recommendedName>
        <fullName evidence="3">mRNA 3'-end-processing protein RNA14</fullName>
    </recommendedName>
</protein>
<dbReference type="Pfam" id="PF05843">
    <property type="entry name" value="Suf"/>
    <property type="match status" value="1"/>
</dbReference>
<evidence type="ECO:0000256" key="2">
    <source>
        <dbReference type="ARBA" id="ARBA00023242"/>
    </source>
</evidence>
<dbReference type="GO" id="GO:0005634">
    <property type="term" value="C:nucleus"/>
    <property type="evidence" value="ECO:0007669"/>
    <property type="project" value="UniProtKB-SubCell"/>
</dbReference>
<dbReference type="GO" id="GO:0003729">
    <property type="term" value="F:mRNA binding"/>
    <property type="evidence" value="ECO:0007669"/>
    <property type="project" value="TreeGrafter"/>
</dbReference>
<evidence type="ECO:0000313" key="6">
    <source>
        <dbReference type="EMBL" id="KAH8101899.1"/>
    </source>
</evidence>
<comment type="caution">
    <text evidence="6">The sequence shown here is derived from an EMBL/GenBank/DDBJ whole genome shotgun (WGS) entry which is preliminary data.</text>
</comment>
<feature type="compositionally biased region" description="Low complexity" evidence="4">
    <location>
        <begin position="660"/>
        <end position="693"/>
    </location>
</feature>
<feature type="region of interest" description="Disordered" evidence="4">
    <location>
        <begin position="443"/>
        <end position="474"/>
    </location>
</feature>
<organism evidence="6 7">
    <name type="scientific">Cristinia sonorae</name>
    <dbReference type="NCBI Taxonomy" id="1940300"/>
    <lineage>
        <taxon>Eukaryota</taxon>
        <taxon>Fungi</taxon>
        <taxon>Dikarya</taxon>
        <taxon>Basidiomycota</taxon>
        <taxon>Agaricomycotina</taxon>
        <taxon>Agaricomycetes</taxon>
        <taxon>Agaricomycetidae</taxon>
        <taxon>Agaricales</taxon>
        <taxon>Pleurotineae</taxon>
        <taxon>Stephanosporaceae</taxon>
        <taxon>Cristinia</taxon>
    </lineage>
</organism>
<keyword evidence="1" id="KW-0677">Repeat</keyword>
<feature type="region of interest" description="Disordered" evidence="4">
    <location>
        <begin position="49"/>
        <end position="69"/>
    </location>
</feature>
<keyword evidence="3" id="KW-0963">Cytoplasm</keyword>
<feature type="compositionally biased region" description="Gly residues" evidence="4">
    <location>
        <begin position="844"/>
        <end position="854"/>
    </location>
</feature>
<dbReference type="InterPro" id="IPR011990">
    <property type="entry name" value="TPR-like_helical_dom_sf"/>
</dbReference>
<dbReference type="AlphaFoldDB" id="A0A8K0URM7"/>
<feature type="domain" description="Suppressor of forked" evidence="5">
    <location>
        <begin position="72"/>
        <end position="642"/>
    </location>
</feature>
<dbReference type="SMART" id="SM00386">
    <property type="entry name" value="HAT"/>
    <property type="match status" value="7"/>
</dbReference>
<accession>A0A8K0URM7</accession>
<feature type="compositionally biased region" description="Low complexity" evidence="4">
    <location>
        <begin position="807"/>
        <end position="816"/>
    </location>
</feature>
<comment type="function">
    <text evidence="3">Component of the cleavage factor IA (CFIA) complex, which is involved in the endonucleolytic cleavage during polyadenylation-dependent pre-mRNA 3'-end formation.</text>
</comment>
<name>A0A8K0URM7_9AGAR</name>
<evidence type="ECO:0000256" key="3">
    <source>
        <dbReference type="RuleBase" id="RU369035"/>
    </source>
</evidence>
<dbReference type="EMBL" id="JAEVFJ010000011">
    <property type="protein sequence ID" value="KAH8101899.1"/>
    <property type="molecule type" value="Genomic_DNA"/>
</dbReference>
<dbReference type="GO" id="GO:0180010">
    <property type="term" value="P:co-transcriptional mRNA 3'-end processing, cleavage and polyadenylation pathway"/>
    <property type="evidence" value="ECO:0007669"/>
    <property type="project" value="UniProtKB-UniRule"/>
</dbReference>
<dbReference type="InterPro" id="IPR045243">
    <property type="entry name" value="Rna14-like"/>
</dbReference>
<feature type="compositionally biased region" description="Polar residues" evidence="4">
    <location>
        <begin position="458"/>
        <end position="472"/>
    </location>
</feature>
<keyword evidence="2 3" id="KW-0539">Nucleus</keyword>
<dbReference type="GO" id="GO:0005737">
    <property type="term" value="C:cytoplasm"/>
    <property type="evidence" value="ECO:0007669"/>
    <property type="project" value="UniProtKB-SubCell"/>
</dbReference>
<evidence type="ECO:0000259" key="5">
    <source>
        <dbReference type="Pfam" id="PF05843"/>
    </source>
</evidence>
<keyword evidence="7" id="KW-1185">Reference proteome</keyword>
<gene>
    <name evidence="6" type="ORF">BXZ70DRAFT_932395</name>
</gene>
<dbReference type="Gene3D" id="1.25.40.1040">
    <property type="match status" value="1"/>
</dbReference>
<feature type="compositionally biased region" description="Low complexity" evidence="4">
    <location>
        <begin position="443"/>
        <end position="457"/>
    </location>
</feature>
<feature type="compositionally biased region" description="Basic and acidic residues" evidence="4">
    <location>
        <begin position="14"/>
        <end position="34"/>
    </location>
</feature>
<comment type="subcellular location">
    <subcellularLocation>
        <location evidence="3">Nucleus</location>
    </subcellularLocation>
    <subcellularLocation>
        <location evidence="3">Cytoplasm</location>
    </subcellularLocation>
    <text evidence="3">Nucleus and/or cytoplasm.</text>
</comment>
<feature type="region of interest" description="Disordered" evidence="4">
    <location>
        <begin position="660"/>
        <end position="750"/>
    </location>
</feature>
<sequence>MLMENPTPHSQDAAAHDDSGFIEDNDKTQPVDEHANALRDLMLESQASDFLEPGPSNQSASTRPNKPQSRLAALRARVQEKPNQPDAWLELIAILKVLEDYDKIVETYEAMLKAFPNTPSIQLEYLTYVSESSEPSKFQTIATLFNRFLKVSPFVELWKYYLSHVRKLNSERNARDTVRKAYEFALNYVGHDQESGEIWRDYIQFLKGGEAPTTFDESQKMDAIRKAYQRAIVAPTALVEQLWNDYSEFENALNAQLAKKFLSDYQAAHAQARTAFLTLQNYTAALFPSSSSDDRQTPSLPRHPTFSSDDKVLMARWRQYLKWEESNSLGYDEKDKCKLHTRVQAAYRKAVVQMRFFPEFWYMAFFWTTSISSDATLSEGKRKEKKEEAMSYLRSGIEANPESFVLNFAYAEALEEAKENAEVHECFRKFIAVLHTQLEEMDNSQSSAANSQMNEASFNSQSSEPAKTTASKELSDRRTEYGVAWIAYIRFARRAESQRAARDVFAKARKDKWTPWEVYEAAALMEYHCTKASDVAMRIFERGVEKFPHEEELALRYLGFLISVNDDTNARAFFERIVPTFPPERARGLWDRWTRYEYQYGSLQSARDLEKRMAGMYPNEPPIKRFADRHKYLNVDAIAVRDLGFKFGRTGVASAQSGTVAAGSSSSSQAQSSQDVANSSQESAMSVVSSGSSKRPATSSQHGRDVGPPPAKKHRVRSPSVSEASGSGRHREGGSGRRDGSRGRDEPAEQVVNCPPVISWFMSVLPEASSYEGPVFKAEDMMHLLRNTVIPSSTGIGAPKPAPPLLPSSSLPLSSSPVPPYAGIAGRSSSPHTAHRSRSASGPGPSGSGQSQGHGHGHGHHPGSHGYGRGYVGRPPPAAPRRGRY</sequence>
<feature type="region of interest" description="Disordered" evidence="4">
    <location>
        <begin position="800"/>
        <end position="885"/>
    </location>
</feature>
<evidence type="ECO:0000313" key="7">
    <source>
        <dbReference type="Proteomes" id="UP000813824"/>
    </source>
</evidence>
<evidence type="ECO:0000256" key="4">
    <source>
        <dbReference type="SAM" id="MobiDB-lite"/>
    </source>
</evidence>
<proteinExistence type="predicted"/>
<dbReference type="InterPro" id="IPR008847">
    <property type="entry name" value="Suf"/>
</dbReference>
<evidence type="ECO:0000256" key="1">
    <source>
        <dbReference type="ARBA" id="ARBA00022737"/>
    </source>
</evidence>
<keyword evidence="3" id="KW-0507">mRNA processing</keyword>
<dbReference type="OrthoDB" id="26282at2759"/>